<dbReference type="eggNOG" id="COG1381">
    <property type="taxonomic scope" value="Bacteria"/>
</dbReference>
<dbReference type="NCBIfam" id="TIGR00613">
    <property type="entry name" value="reco"/>
    <property type="match status" value="1"/>
</dbReference>
<dbReference type="InterPro" id="IPR003717">
    <property type="entry name" value="RecO"/>
</dbReference>
<dbReference type="PANTHER" id="PTHR33991">
    <property type="entry name" value="DNA REPAIR PROTEIN RECO"/>
    <property type="match status" value="1"/>
</dbReference>
<keyword evidence="3 7" id="KW-0227">DNA damage</keyword>
<dbReference type="Pfam" id="PF02565">
    <property type="entry name" value="RecO_C"/>
    <property type="match status" value="1"/>
</dbReference>
<evidence type="ECO:0000256" key="6">
    <source>
        <dbReference type="ARBA" id="ARBA00033409"/>
    </source>
</evidence>
<dbReference type="Proteomes" id="UP000003254">
    <property type="component" value="Unassembled WGS sequence"/>
</dbReference>
<dbReference type="InterPro" id="IPR022572">
    <property type="entry name" value="DNA_rep/recomb_RecO_N"/>
</dbReference>
<dbReference type="Gene3D" id="2.40.50.140">
    <property type="entry name" value="Nucleic acid-binding proteins"/>
    <property type="match status" value="1"/>
</dbReference>
<dbReference type="HAMAP" id="MF_00201">
    <property type="entry name" value="RecO"/>
    <property type="match status" value="1"/>
</dbReference>
<dbReference type="SUPFAM" id="SSF50249">
    <property type="entry name" value="Nucleic acid-binding proteins"/>
    <property type="match status" value="1"/>
</dbReference>
<dbReference type="Gene3D" id="1.20.1440.120">
    <property type="entry name" value="Recombination protein O, C-terminal domain"/>
    <property type="match status" value="1"/>
</dbReference>
<keyword evidence="10" id="KW-1185">Reference proteome</keyword>
<evidence type="ECO:0000256" key="2">
    <source>
        <dbReference type="ARBA" id="ARBA00021310"/>
    </source>
</evidence>
<gene>
    <name evidence="7 9" type="primary">recO</name>
    <name evidence="9" type="ORF">RUMLAC_02078</name>
</gene>
<feature type="domain" description="DNA replication/recombination mediator RecO N-terminal" evidence="8">
    <location>
        <begin position="1"/>
        <end position="64"/>
    </location>
</feature>
<dbReference type="SUPFAM" id="SSF57863">
    <property type="entry name" value="ArfGap/RecO-like zinc finger"/>
    <property type="match status" value="1"/>
</dbReference>
<evidence type="ECO:0000256" key="3">
    <source>
        <dbReference type="ARBA" id="ARBA00022763"/>
    </source>
</evidence>
<dbReference type="AlphaFoldDB" id="B5CRH7"/>
<dbReference type="PANTHER" id="PTHR33991:SF1">
    <property type="entry name" value="DNA REPAIR PROTEIN RECO"/>
    <property type="match status" value="1"/>
</dbReference>
<comment type="similarity">
    <text evidence="1 7">Belongs to the RecO family.</text>
</comment>
<comment type="caution">
    <text evidence="9">The sequence shown here is derived from an EMBL/GenBank/DDBJ whole genome shotgun (WGS) entry which is preliminary data.</text>
</comment>
<organism evidence="9 10">
    <name type="scientific">[Ruminococcus] lactaris ATCC 29176</name>
    <dbReference type="NCBI Taxonomy" id="471875"/>
    <lineage>
        <taxon>Bacteria</taxon>
        <taxon>Bacillati</taxon>
        <taxon>Bacillota</taxon>
        <taxon>Clostridia</taxon>
        <taxon>Lachnospirales</taxon>
        <taxon>Lachnospiraceae</taxon>
        <taxon>Mediterraneibacter</taxon>
    </lineage>
</organism>
<evidence type="ECO:0000259" key="8">
    <source>
        <dbReference type="Pfam" id="PF11967"/>
    </source>
</evidence>
<dbReference type="GO" id="GO:0006302">
    <property type="term" value="P:double-strand break repair"/>
    <property type="evidence" value="ECO:0007669"/>
    <property type="project" value="TreeGrafter"/>
</dbReference>
<dbReference type="GO" id="GO:0006310">
    <property type="term" value="P:DNA recombination"/>
    <property type="evidence" value="ECO:0007669"/>
    <property type="project" value="UniProtKB-UniRule"/>
</dbReference>
<keyword evidence="4 7" id="KW-0233">DNA recombination</keyword>
<reference evidence="9 10" key="1">
    <citation type="submission" date="2008-08" db="EMBL/GenBank/DDBJ databases">
        <title>Draft genome sequence of Ruminococcus lactaris ATCC 29176.</title>
        <authorList>
            <person name="Sudarsanam P."/>
            <person name="Ley R."/>
            <person name="Guruge J."/>
            <person name="Turnbaugh P.J."/>
            <person name="Mahowald M."/>
            <person name="Liep D."/>
            <person name="Gordon J."/>
        </authorList>
    </citation>
    <scope>NUCLEOTIDE SEQUENCE [LARGE SCALE GENOMIC DNA]</scope>
    <source>
        <strain evidence="9 10">ATCC 29176</strain>
    </source>
</reference>
<dbReference type="EMBL" id="ABOU02000047">
    <property type="protein sequence ID" value="EDY32199.1"/>
    <property type="molecule type" value="Genomic_DNA"/>
</dbReference>
<name>B5CRH7_9FIRM</name>
<proteinExistence type="inferred from homology"/>
<dbReference type="InterPro" id="IPR012340">
    <property type="entry name" value="NA-bd_OB-fold"/>
</dbReference>
<evidence type="ECO:0000256" key="5">
    <source>
        <dbReference type="ARBA" id="ARBA00023204"/>
    </source>
</evidence>
<comment type="function">
    <text evidence="7">Involved in DNA repair and RecF pathway recombination.</text>
</comment>
<evidence type="ECO:0000256" key="1">
    <source>
        <dbReference type="ARBA" id="ARBA00007452"/>
    </source>
</evidence>
<dbReference type="InterPro" id="IPR042242">
    <property type="entry name" value="RecO_C"/>
</dbReference>
<dbReference type="HOGENOM" id="CLU_066632_3_0_9"/>
<accession>B5CRH7</accession>
<keyword evidence="5 7" id="KW-0234">DNA repair</keyword>
<dbReference type="InterPro" id="IPR037278">
    <property type="entry name" value="ARFGAP/RecO"/>
</dbReference>
<reference evidence="9 10" key="2">
    <citation type="submission" date="2008-08" db="EMBL/GenBank/DDBJ databases">
        <authorList>
            <person name="Fulton L."/>
            <person name="Clifton S."/>
            <person name="Fulton B."/>
            <person name="Xu J."/>
            <person name="Minx P."/>
            <person name="Pepin K.H."/>
            <person name="Johnson M."/>
            <person name="Bhonagiri V."/>
            <person name="Nash W.E."/>
            <person name="Mardis E.R."/>
            <person name="Wilson R.K."/>
        </authorList>
    </citation>
    <scope>NUCLEOTIDE SEQUENCE [LARGE SCALE GENOMIC DNA]</scope>
    <source>
        <strain evidence="9 10">ATCC 29176</strain>
    </source>
</reference>
<evidence type="ECO:0000313" key="9">
    <source>
        <dbReference type="EMBL" id="EDY32199.1"/>
    </source>
</evidence>
<dbReference type="Pfam" id="PF11967">
    <property type="entry name" value="RecO_N"/>
    <property type="match status" value="1"/>
</dbReference>
<dbReference type="GO" id="GO:0043590">
    <property type="term" value="C:bacterial nucleoid"/>
    <property type="evidence" value="ECO:0007669"/>
    <property type="project" value="TreeGrafter"/>
</dbReference>
<evidence type="ECO:0000256" key="7">
    <source>
        <dbReference type="HAMAP-Rule" id="MF_00201"/>
    </source>
</evidence>
<protein>
    <recommendedName>
        <fullName evidence="2 7">DNA repair protein RecO</fullName>
    </recommendedName>
    <alternativeName>
        <fullName evidence="6 7">Recombination protein O</fullName>
    </alternativeName>
</protein>
<sequence>MGEYDRRVVLLTKEQGKVSAFAKGSRRPNSPLVGVVNPFTFGEFTMYEGRSSYTIQSAKVINYFSELREDVLGAYYGFYFLEVANYYAREFNDELEMLKLLYQTMRALTNPHIPDALIRCIYELKILTINGQGPQVFQCVNCGNKAETAVFSAGRGGLVCETCAGEVRDGIRLASSTLYSMQYIESSKVEHLYTFNVKPEILQQLSKVTERLMGLYVDRKFKSLEILETLL</sequence>
<evidence type="ECO:0000256" key="4">
    <source>
        <dbReference type="ARBA" id="ARBA00023172"/>
    </source>
</evidence>
<evidence type="ECO:0000313" key="10">
    <source>
        <dbReference type="Proteomes" id="UP000003254"/>
    </source>
</evidence>